<name>A0A2S7KT59_9FLAO</name>
<dbReference type="InterPro" id="IPR019734">
    <property type="entry name" value="TPR_rpt"/>
</dbReference>
<keyword evidence="8" id="KW-1185">Reference proteome</keyword>
<evidence type="ECO:0000256" key="4">
    <source>
        <dbReference type="PROSITE-ProRule" id="PRU00339"/>
    </source>
</evidence>
<dbReference type="SUPFAM" id="SSF53474">
    <property type="entry name" value="alpha/beta-Hydrolases"/>
    <property type="match status" value="1"/>
</dbReference>
<evidence type="ECO:0000256" key="2">
    <source>
        <dbReference type="ARBA" id="ARBA00022963"/>
    </source>
</evidence>
<feature type="signal peptide" evidence="5">
    <location>
        <begin position="1"/>
        <end position="16"/>
    </location>
</feature>
<feature type="chain" id="PRO_5015695736" evidence="5">
    <location>
        <begin position="17"/>
        <end position="510"/>
    </location>
</feature>
<keyword evidence="3" id="KW-0443">Lipid metabolism</keyword>
<evidence type="ECO:0000313" key="7">
    <source>
        <dbReference type="EMBL" id="PQB05723.1"/>
    </source>
</evidence>
<dbReference type="InterPro" id="IPR029058">
    <property type="entry name" value="AB_hydrolase_fold"/>
</dbReference>
<dbReference type="GO" id="GO:0003847">
    <property type="term" value="F:1-alkyl-2-acetylglycerophosphocholine esterase activity"/>
    <property type="evidence" value="ECO:0007669"/>
    <property type="project" value="TreeGrafter"/>
</dbReference>
<comment type="caution">
    <text evidence="7">The sequence shown here is derived from an EMBL/GenBank/DDBJ whole genome shotgun (WGS) entry which is preliminary data.</text>
</comment>
<accession>A0A2S7KT59</accession>
<dbReference type="InterPro" id="IPR000383">
    <property type="entry name" value="Xaa-Pro-like_dom"/>
</dbReference>
<dbReference type="Proteomes" id="UP000239800">
    <property type="component" value="Unassembled WGS sequence"/>
</dbReference>
<organism evidence="7 8">
    <name type="scientific">Aureitalea marina</name>
    <dbReference type="NCBI Taxonomy" id="930804"/>
    <lineage>
        <taxon>Bacteria</taxon>
        <taxon>Pseudomonadati</taxon>
        <taxon>Bacteroidota</taxon>
        <taxon>Flavobacteriia</taxon>
        <taxon>Flavobacteriales</taxon>
        <taxon>Flavobacteriaceae</taxon>
        <taxon>Aureitalea</taxon>
    </lineage>
</organism>
<keyword evidence="1 7" id="KW-0378">Hydrolase</keyword>
<reference evidence="7 8" key="1">
    <citation type="submission" date="2016-11" db="EMBL/GenBank/DDBJ databases">
        <title>Trade-off between light-utilization and light-protection in marine flavobacteria.</title>
        <authorList>
            <person name="Kumagai Y."/>
        </authorList>
    </citation>
    <scope>NUCLEOTIDE SEQUENCE [LARGE SCALE GENOMIC DNA]</scope>
    <source>
        <strain evidence="7 8">NBRC 107741</strain>
    </source>
</reference>
<dbReference type="PANTHER" id="PTHR10272:SF0">
    <property type="entry name" value="PLATELET-ACTIVATING FACTOR ACETYLHYDROLASE"/>
    <property type="match status" value="1"/>
</dbReference>
<dbReference type="Pfam" id="PF02129">
    <property type="entry name" value="Peptidase_S15"/>
    <property type="match status" value="1"/>
</dbReference>
<feature type="domain" description="Xaa-Pro dipeptidyl-peptidase-like" evidence="6">
    <location>
        <begin position="130"/>
        <end position="249"/>
    </location>
</feature>
<feature type="repeat" description="TPR" evidence="4">
    <location>
        <begin position="465"/>
        <end position="498"/>
    </location>
</feature>
<dbReference type="SUPFAM" id="SSF48452">
    <property type="entry name" value="TPR-like"/>
    <property type="match status" value="1"/>
</dbReference>
<dbReference type="SMART" id="SM00028">
    <property type="entry name" value="TPR"/>
    <property type="match status" value="1"/>
</dbReference>
<keyword evidence="5" id="KW-0732">Signal</keyword>
<evidence type="ECO:0000259" key="6">
    <source>
        <dbReference type="Pfam" id="PF02129"/>
    </source>
</evidence>
<dbReference type="Gene3D" id="3.40.50.1820">
    <property type="entry name" value="alpha/beta hydrolase"/>
    <property type="match status" value="1"/>
</dbReference>
<dbReference type="RefSeq" id="WP_104813671.1">
    <property type="nucleotide sequence ID" value="NZ_MQUB01000001.1"/>
</dbReference>
<keyword evidence="2" id="KW-0442">Lipid degradation</keyword>
<evidence type="ECO:0000256" key="3">
    <source>
        <dbReference type="ARBA" id="ARBA00023098"/>
    </source>
</evidence>
<evidence type="ECO:0000256" key="1">
    <source>
        <dbReference type="ARBA" id="ARBA00022801"/>
    </source>
</evidence>
<keyword evidence="4" id="KW-0802">TPR repeat</keyword>
<dbReference type="GO" id="GO:0016042">
    <property type="term" value="P:lipid catabolic process"/>
    <property type="evidence" value="ECO:0007669"/>
    <property type="project" value="UniProtKB-KW"/>
</dbReference>
<dbReference type="PROSITE" id="PS50005">
    <property type="entry name" value="TPR"/>
    <property type="match status" value="1"/>
</dbReference>
<dbReference type="Gene3D" id="1.25.40.10">
    <property type="entry name" value="Tetratricopeptide repeat domain"/>
    <property type="match status" value="1"/>
</dbReference>
<evidence type="ECO:0000313" key="8">
    <source>
        <dbReference type="Proteomes" id="UP000239800"/>
    </source>
</evidence>
<protein>
    <submittedName>
        <fullName evidence="7">Alpha/beta hydrolase</fullName>
    </submittedName>
</protein>
<dbReference type="AlphaFoldDB" id="A0A2S7KT59"/>
<dbReference type="EMBL" id="MQUB01000001">
    <property type="protein sequence ID" value="PQB05723.1"/>
    <property type="molecule type" value="Genomic_DNA"/>
</dbReference>
<gene>
    <name evidence="7" type="ORF">BST85_13060</name>
</gene>
<proteinExistence type="predicted"/>
<evidence type="ECO:0000256" key="5">
    <source>
        <dbReference type="SAM" id="SignalP"/>
    </source>
</evidence>
<sequence>MRISLLLLLSFFQLCAMQGQTSFKELNLTGGQYQVGFRHYTATDSTRTYRIGNEANNHFIYRPIPISVWYPARAKEITSESLTILDYLEVLKEEEEWENLPNEFLLDWFHYLWNTPENRAHLPEKTKAVPEAKAIDQKFPVIVYASSFQASSIENFALFEYLASEGYVVISSPSRGTETRQLEGGIPKDMETQARDVEYLLGQLHKFSNVDMDKIALMGFSFGGLANMITAMKNQHIKALVSLDGTERYRYDVLERSAFFDTDRLTIPYIHFAQKLIPDAVMKEDKIPTELNYRFQLYDSLNNSDVYSYRFNDLSHSYFSSYGVLFGNRDMRQDKSDAAIMASYRALSQYTLQFLNAVLKDDVKAVRFVERKPEDNGFKASLIDQKTKKSNLPKFDHRAFNDLALAQNYKDLIPLYKRSLATHPDLQLKEGMLNTLGLKLSFDPMRIEQGINVFLLALHIYPDSANLYDSLAEAYLYNKDTKNAIVSFERSLKLNPGNQNAMKRLKELKD</sequence>
<dbReference type="InterPro" id="IPR011990">
    <property type="entry name" value="TPR-like_helical_dom_sf"/>
</dbReference>
<dbReference type="PANTHER" id="PTHR10272">
    <property type="entry name" value="PLATELET-ACTIVATING FACTOR ACETYLHYDROLASE"/>
    <property type="match status" value="1"/>
</dbReference>
<dbReference type="OrthoDB" id="9814760at2"/>